<evidence type="ECO:0000313" key="1">
    <source>
        <dbReference type="EMBL" id="GAH08298.1"/>
    </source>
</evidence>
<feature type="non-terminal residue" evidence="1">
    <location>
        <position position="1"/>
    </location>
</feature>
<dbReference type="EMBL" id="BART01032191">
    <property type="protein sequence ID" value="GAH08298.1"/>
    <property type="molecule type" value="Genomic_DNA"/>
</dbReference>
<protein>
    <submittedName>
        <fullName evidence="1">Uncharacterized protein</fullName>
    </submittedName>
</protein>
<gene>
    <name evidence="1" type="ORF">S01H4_55711</name>
</gene>
<name>X1EI06_9ZZZZ</name>
<organism evidence="1">
    <name type="scientific">marine sediment metagenome</name>
    <dbReference type="NCBI Taxonomy" id="412755"/>
    <lineage>
        <taxon>unclassified sequences</taxon>
        <taxon>metagenomes</taxon>
        <taxon>ecological metagenomes</taxon>
    </lineage>
</organism>
<accession>X1EI06</accession>
<dbReference type="AlphaFoldDB" id="X1EI06"/>
<proteinExistence type="predicted"/>
<comment type="caution">
    <text evidence="1">The sequence shown here is derived from an EMBL/GenBank/DDBJ whole genome shotgun (WGS) entry which is preliminary data.</text>
</comment>
<sequence>ALNLPVVSLNVDYKIAKIKTLSLGLSFGM</sequence>
<reference evidence="1" key="1">
    <citation type="journal article" date="2014" name="Front. Microbiol.">
        <title>High frequency of phylogenetically diverse reductive dehalogenase-homologous genes in deep subseafloor sedimentary metagenomes.</title>
        <authorList>
            <person name="Kawai M."/>
            <person name="Futagami T."/>
            <person name="Toyoda A."/>
            <person name="Takaki Y."/>
            <person name="Nishi S."/>
            <person name="Hori S."/>
            <person name="Arai W."/>
            <person name="Tsubouchi T."/>
            <person name="Morono Y."/>
            <person name="Uchiyama I."/>
            <person name="Ito T."/>
            <person name="Fujiyama A."/>
            <person name="Inagaki F."/>
            <person name="Takami H."/>
        </authorList>
    </citation>
    <scope>NUCLEOTIDE SEQUENCE</scope>
    <source>
        <strain evidence="1">Expedition CK06-06</strain>
    </source>
</reference>